<dbReference type="GO" id="GO:0004497">
    <property type="term" value="F:monooxygenase activity"/>
    <property type="evidence" value="ECO:0007669"/>
    <property type="project" value="UniProtKB-KW"/>
</dbReference>
<organism evidence="8 9">
    <name type="scientific">Gloeophyllum trabeum (strain ATCC 11539 / FP-39264 / Madison 617)</name>
    <name type="common">Brown rot fungus</name>
    <dbReference type="NCBI Taxonomy" id="670483"/>
    <lineage>
        <taxon>Eukaryota</taxon>
        <taxon>Fungi</taxon>
        <taxon>Dikarya</taxon>
        <taxon>Basidiomycota</taxon>
        <taxon>Agaricomycotina</taxon>
        <taxon>Agaricomycetes</taxon>
        <taxon>Gloeophyllales</taxon>
        <taxon>Gloeophyllaceae</taxon>
        <taxon>Gloeophyllum</taxon>
    </lineage>
</organism>
<evidence type="ECO:0000313" key="8">
    <source>
        <dbReference type="EMBL" id="EPQ56873.1"/>
    </source>
</evidence>
<feature type="non-terminal residue" evidence="8">
    <location>
        <position position="1"/>
    </location>
</feature>
<dbReference type="InterPro" id="IPR036396">
    <property type="entry name" value="Cyt_P450_sf"/>
</dbReference>
<accession>S7QBZ2</accession>
<dbReference type="RefSeq" id="XP_007863974.1">
    <property type="nucleotide sequence ID" value="XM_007865783.1"/>
</dbReference>
<keyword evidence="3" id="KW-0349">Heme</keyword>
<evidence type="ECO:0000256" key="1">
    <source>
        <dbReference type="ARBA" id="ARBA00001971"/>
    </source>
</evidence>
<dbReference type="AlphaFoldDB" id="S7QBZ2"/>
<evidence type="ECO:0000256" key="5">
    <source>
        <dbReference type="ARBA" id="ARBA00023002"/>
    </source>
</evidence>
<dbReference type="EMBL" id="KB469299">
    <property type="protein sequence ID" value="EPQ56873.1"/>
    <property type="molecule type" value="Genomic_DNA"/>
</dbReference>
<evidence type="ECO:0000256" key="3">
    <source>
        <dbReference type="ARBA" id="ARBA00022617"/>
    </source>
</evidence>
<dbReference type="OMA" id="VWMAMAQ"/>
<dbReference type="GeneID" id="19305866"/>
<gene>
    <name evidence="8" type="ORF">GLOTRDRAFT_38885</name>
</gene>
<keyword evidence="7" id="KW-0503">Monooxygenase</keyword>
<evidence type="ECO:0000256" key="4">
    <source>
        <dbReference type="ARBA" id="ARBA00022723"/>
    </source>
</evidence>
<sequence length="96" mass="10669">ERWLKDDSTLREDFPIQALGYGLHRLCPGRHMALENIWLVSIVAAFNVKPANDAVGNEMSPFGFDYLGTVCSQSVPFKCSITPRSARAANLIKCEI</sequence>
<dbReference type="PANTHER" id="PTHR46300:SF8">
    <property type="entry name" value="CYTOCHROME P450 2E1"/>
    <property type="match status" value="1"/>
</dbReference>
<keyword evidence="5" id="KW-0560">Oxidoreductase</keyword>
<dbReference type="PANTHER" id="PTHR46300">
    <property type="entry name" value="P450, PUTATIVE (EUROFUNG)-RELATED-RELATED"/>
    <property type="match status" value="1"/>
</dbReference>
<dbReference type="GO" id="GO:0016705">
    <property type="term" value="F:oxidoreductase activity, acting on paired donors, with incorporation or reduction of molecular oxygen"/>
    <property type="evidence" value="ECO:0007669"/>
    <property type="project" value="InterPro"/>
</dbReference>
<proteinExistence type="inferred from homology"/>
<dbReference type="SUPFAM" id="SSF48264">
    <property type="entry name" value="Cytochrome P450"/>
    <property type="match status" value="1"/>
</dbReference>
<evidence type="ECO:0008006" key="10">
    <source>
        <dbReference type="Google" id="ProtNLM"/>
    </source>
</evidence>
<dbReference type="Proteomes" id="UP000030669">
    <property type="component" value="Unassembled WGS sequence"/>
</dbReference>
<dbReference type="GO" id="GO:0020037">
    <property type="term" value="F:heme binding"/>
    <property type="evidence" value="ECO:0007669"/>
    <property type="project" value="InterPro"/>
</dbReference>
<comment type="similarity">
    <text evidence="2">Belongs to the cytochrome P450 family.</text>
</comment>
<keyword evidence="9" id="KW-1185">Reference proteome</keyword>
<dbReference type="HOGENOM" id="CLU_001570_20_2_1"/>
<protein>
    <recommendedName>
        <fullName evidence="10">Cytochrome P450</fullName>
    </recommendedName>
</protein>
<evidence type="ECO:0000256" key="6">
    <source>
        <dbReference type="ARBA" id="ARBA00023004"/>
    </source>
</evidence>
<evidence type="ECO:0000313" key="9">
    <source>
        <dbReference type="Proteomes" id="UP000030669"/>
    </source>
</evidence>
<comment type="cofactor">
    <cofactor evidence="1">
        <name>heme</name>
        <dbReference type="ChEBI" id="CHEBI:30413"/>
    </cofactor>
</comment>
<dbReference type="GO" id="GO:0005506">
    <property type="term" value="F:iron ion binding"/>
    <property type="evidence" value="ECO:0007669"/>
    <property type="project" value="InterPro"/>
</dbReference>
<dbReference type="OrthoDB" id="3934656at2759"/>
<name>S7QBZ2_GLOTA</name>
<dbReference type="InterPro" id="IPR050364">
    <property type="entry name" value="Cytochrome_P450_fung"/>
</dbReference>
<reference evidence="8 9" key="1">
    <citation type="journal article" date="2012" name="Science">
        <title>The Paleozoic origin of enzymatic lignin decomposition reconstructed from 31 fungal genomes.</title>
        <authorList>
            <person name="Floudas D."/>
            <person name="Binder M."/>
            <person name="Riley R."/>
            <person name="Barry K."/>
            <person name="Blanchette R.A."/>
            <person name="Henrissat B."/>
            <person name="Martinez A.T."/>
            <person name="Otillar R."/>
            <person name="Spatafora J.W."/>
            <person name="Yadav J.S."/>
            <person name="Aerts A."/>
            <person name="Benoit I."/>
            <person name="Boyd A."/>
            <person name="Carlson A."/>
            <person name="Copeland A."/>
            <person name="Coutinho P.M."/>
            <person name="de Vries R.P."/>
            <person name="Ferreira P."/>
            <person name="Findley K."/>
            <person name="Foster B."/>
            <person name="Gaskell J."/>
            <person name="Glotzer D."/>
            <person name="Gorecki P."/>
            <person name="Heitman J."/>
            <person name="Hesse C."/>
            <person name="Hori C."/>
            <person name="Igarashi K."/>
            <person name="Jurgens J.A."/>
            <person name="Kallen N."/>
            <person name="Kersten P."/>
            <person name="Kohler A."/>
            <person name="Kuees U."/>
            <person name="Kumar T.K.A."/>
            <person name="Kuo A."/>
            <person name="LaButti K."/>
            <person name="Larrondo L.F."/>
            <person name="Lindquist E."/>
            <person name="Ling A."/>
            <person name="Lombard V."/>
            <person name="Lucas S."/>
            <person name="Lundell T."/>
            <person name="Martin R."/>
            <person name="McLaughlin D.J."/>
            <person name="Morgenstern I."/>
            <person name="Morin E."/>
            <person name="Murat C."/>
            <person name="Nagy L.G."/>
            <person name="Nolan M."/>
            <person name="Ohm R.A."/>
            <person name="Patyshakuliyeva A."/>
            <person name="Rokas A."/>
            <person name="Ruiz-Duenas F.J."/>
            <person name="Sabat G."/>
            <person name="Salamov A."/>
            <person name="Samejima M."/>
            <person name="Schmutz J."/>
            <person name="Slot J.C."/>
            <person name="St John F."/>
            <person name="Stenlid J."/>
            <person name="Sun H."/>
            <person name="Sun S."/>
            <person name="Syed K."/>
            <person name="Tsang A."/>
            <person name="Wiebenga A."/>
            <person name="Young D."/>
            <person name="Pisabarro A."/>
            <person name="Eastwood D.C."/>
            <person name="Martin F."/>
            <person name="Cullen D."/>
            <person name="Grigoriev I.V."/>
            <person name="Hibbett D.S."/>
        </authorList>
    </citation>
    <scope>NUCLEOTIDE SEQUENCE [LARGE SCALE GENOMIC DNA]</scope>
    <source>
        <strain evidence="8 9">ATCC 11539</strain>
    </source>
</reference>
<keyword evidence="6" id="KW-0408">Iron</keyword>
<dbReference type="Gene3D" id="1.10.630.10">
    <property type="entry name" value="Cytochrome P450"/>
    <property type="match status" value="1"/>
</dbReference>
<evidence type="ECO:0000256" key="7">
    <source>
        <dbReference type="ARBA" id="ARBA00023033"/>
    </source>
</evidence>
<keyword evidence="4" id="KW-0479">Metal-binding</keyword>
<evidence type="ECO:0000256" key="2">
    <source>
        <dbReference type="ARBA" id="ARBA00010617"/>
    </source>
</evidence>
<dbReference type="KEGG" id="gtr:GLOTRDRAFT_38885"/>